<dbReference type="RefSeq" id="XP_011771340.1">
    <property type="nucleotide sequence ID" value="XM_011773038.1"/>
</dbReference>
<dbReference type="GeneID" id="23858494"/>
<dbReference type="InterPro" id="IPR016024">
    <property type="entry name" value="ARM-type_fold"/>
</dbReference>
<sequence length="1081" mass="120905">MLTGDILLQEIENLGRVERYERVVEVGRAARAGGDVCKERLALIELSRSCVPYERLTAALGLWQSGCSSETLRLLKDPCGRVSRLAMLPAAEALPDADLLKVFGELPVQRLAMFCGYLERKGRVTGLVDRYVAAVTPVLQKGPGLTLLCWASVSMLAAQPTSTFYLLRKSEWGTLVRRNPNFAATLVKANINSGTEANPSAITQAHTVLAQLRRFHPSVGSQLLGCVLPRVRVSNECIEAYAKMYPVEVTQMLLKHKLEETLDVSHFFKKLDPDTLLTLFSAGVFRGKDFKECFAYAPHNLRMTLYKRYRKELLDPDGSMDISMIELIPNREEREREALRALNESESLRLDPKRWVSFLSPLPLSQAVEVGKQYLKEKDVHVRAELVAAIAYGGQYHRECLDDILDFCIARGNDNDVVRRKFLMRLSMISRSKWEERHIPKLAEIVKAALDARDSSSSSLDTCMSLVLGTAHLSTKAIESSFLPLVRRVGPPFNLGRYHLPKSALLCIWSCLEPVMKKEAQSDQHMKERIMWMFSSRLRDIGDVVIPYLKGLCESEDDLVFCGISTLLKHFPTIGSQMLPNLVVKRPDVICVPEVCFKVSNSIQGELLERCLMREALEDIVCRGRFPHSALSGRYWTAAKQQMYANSTVEILLEKEEEWFEAQCLLKPLESLYSVDVAKIASVLLGEDSKPPLLRDRLIELLGRAENPESLQFLLSALNDNRSRVAIHAISKRAAALSTAQVLQIVDKAMHSKLVAVQKVAVRLGALNGDEASYNFLMQLRKGGRMNADVEAVWVQAMFNFLGKEDVWVFFHNAAQDERRAVALAVVDIPSGTLEACWQLTALCKLFVLLLNHDDAYVTVQALKKLSKSKLPSYDEELISCLFHLLDTRRQSDYFPDILLALANSSADARELAQRLVDVDLDSVLSVNAHTHCGSMASHGERFRNIVSSMVELLVEEGRQPAIVCHLICWLHPTVAGEYLMKLCEKGHLHPGCVYAIVEAAGNFGSETDGVSALEEQLRGHSNPIMQRIGLELLRRMASSAGWDGTLCEALEVYRSASDPWVRDTAKVISAEDLNESCSSY</sequence>
<dbReference type="SUPFAM" id="SSF48371">
    <property type="entry name" value="ARM repeat"/>
    <property type="match status" value="1"/>
</dbReference>
<accession>C9ZIA7</accession>
<gene>
    <name evidence="1" type="ORF">TbgDal_I880</name>
</gene>
<dbReference type="VEuPathDB" id="TriTrypDB:Tbg972.1.880"/>
<evidence type="ECO:0008006" key="3">
    <source>
        <dbReference type="Google" id="ProtNLM"/>
    </source>
</evidence>
<name>C9ZIA7_TRYB9</name>
<dbReference type="Proteomes" id="UP000002316">
    <property type="component" value="Chromosome 1"/>
</dbReference>
<reference evidence="2" key="1">
    <citation type="journal article" date="2010" name="PLoS Negl. Trop. Dis.">
        <title>The genome sequence of Trypanosoma brucei gambiense, causative agent of chronic human african trypanosomiasis.</title>
        <authorList>
            <person name="Jackson A.P."/>
            <person name="Sanders M."/>
            <person name="Berry A."/>
            <person name="McQuillan J."/>
            <person name="Aslett M.A."/>
            <person name="Quail M.A."/>
            <person name="Chukualim B."/>
            <person name="Capewell P."/>
            <person name="MacLeod A."/>
            <person name="Melville S.E."/>
            <person name="Gibson W."/>
            <person name="Barry J.D."/>
            <person name="Berriman M."/>
            <person name="Hertz-Fowler C."/>
        </authorList>
    </citation>
    <scope>NUCLEOTIDE SEQUENCE [LARGE SCALE GENOMIC DNA]</scope>
    <source>
        <strain evidence="2">MHOM/CI/86/DAL972</strain>
    </source>
</reference>
<proteinExistence type="predicted"/>
<dbReference type="OrthoDB" id="3517218at2759"/>
<dbReference type="EMBL" id="FN554964">
    <property type="protein sequence ID" value="CBH08899.1"/>
    <property type="molecule type" value="Genomic_DNA"/>
</dbReference>
<protein>
    <recommendedName>
        <fullName evidence="3">ARM-like helical domain-containing protein</fullName>
    </recommendedName>
</protein>
<evidence type="ECO:0000313" key="2">
    <source>
        <dbReference type="Proteomes" id="UP000002316"/>
    </source>
</evidence>
<organism evidence="1 2">
    <name type="scientific">Trypanosoma brucei gambiense (strain MHOM/CI/86/DAL972)</name>
    <dbReference type="NCBI Taxonomy" id="679716"/>
    <lineage>
        <taxon>Eukaryota</taxon>
        <taxon>Discoba</taxon>
        <taxon>Euglenozoa</taxon>
        <taxon>Kinetoplastea</taxon>
        <taxon>Metakinetoplastina</taxon>
        <taxon>Trypanosomatida</taxon>
        <taxon>Trypanosomatidae</taxon>
        <taxon>Trypanosoma</taxon>
    </lineage>
</organism>
<dbReference type="KEGG" id="tbg:TbgDal_I880"/>
<dbReference type="AlphaFoldDB" id="C9ZIA7"/>
<evidence type="ECO:0000313" key="1">
    <source>
        <dbReference type="EMBL" id="CBH08899.1"/>
    </source>
</evidence>